<organism evidence="6 7">
    <name type="scientific">Variovorax boronicumulans</name>
    <dbReference type="NCBI Taxonomy" id="436515"/>
    <lineage>
        <taxon>Bacteria</taxon>
        <taxon>Pseudomonadati</taxon>
        <taxon>Pseudomonadota</taxon>
        <taxon>Betaproteobacteria</taxon>
        <taxon>Burkholderiales</taxon>
        <taxon>Comamonadaceae</taxon>
        <taxon>Variovorax</taxon>
    </lineage>
</organism>
<dbReference type="RefSeq" id="WP_095746288.1">
    <property type="nucleotide sequence ID" value="NZ_CP023284.1"/>
</dbReference>
<dbReference type="PANTHER" id="PTHR30011:SF16">
    <property type="entry name" value="C2H2 FINGER DOMAIN TRANSCRIPTION FACTOR (EUROFUNG)-RELATED"/>
    <property type="match status" value="1"/>
</dbReference>
<dbReference type="Pfam" id="PF00296">
    <property type="entry name" value="Bac_luciferase"/>
    <property type="match status" value="1"/>
</dbReference>
<dbReference type="SUPFAM" id="SSF51679">
    <property type="entry name" value="Bacterial luciferase-like"/>
    <property type="match status" value="1"/>
</dbReference>
<evidence type="ECO:0000313" key="6">
    <source>
        <dbReference type="EMBL" id="ATA56028.1"/>
    </source>
</evidence>
<dbReference type="GO" id="GO:0016705">
    <property type="term" value="F:oxidoreductase activity, acting on paired donors, with incorporation or reduction of molecular oxygen"/>
    <property type="evidence" value="ECO:0007669"/>
    <property type="project" value="InterPro"/>
</dbReference>
<evidence type="ECO:0000256" key="4">
    <source>
        <dbReference type="ARBA" id="ARBA00023033"/>
    </source>
</evidence>
<keyword evidence="4" id="KW-0503">Monooxygenase</keyword>
<accession>A0A250DNS3</accession>
<dbReference type="InterPro" id="IPR020020">
    <property type="entry name" value="Luciferase-type_oxidoreductase"/>
</dbReference>
<evidence type="ECO:0000256" key="2">
    <source>
        <dbReference type="ARBA" id="ARBA00022643"/>
    </source>
</evidence>
<keyword evidence="1" id="KW-0285">Flavoprotein</keyword>
<dbReference type="InterPro" id="IPR036661">
    <property type="entry name" value="Luciferase-like_sf"/>
</dbReference>
<dbReference type="KEGG" id="vbo:CKY39_24390"/>
<dbReference type="InterPro" id="IPR011251">
    <property type="entry name" value="Luciferase-like_dom"/>
</dbReference>
<gene>
    <name evidence="6" type="ORF">CKY39_24390</name>
</gene>
<protein>
    <submittedName>
        <fullName evidence="6">LLM class flavin-dependent oxidoreductase</fullName>
    </submittedName>
</protein>
<evidence type="ECO:0000259" key="5">
    <source>
        <dbReference type="Pfam" id="PF00296"/>
    </source>
</evidence>
<evidence type="ECO:0000313" key="7">
    <source>
        <dbReference type="Proteomes" id="UP000217154"/>
    </source>
</evidence>
<proteinExistence type="predicted"/>
<dbReference type="Gene3D" id="3.20.20.30">
    <property type="entry name" value="Luciferase-like domain"/>
    <property type="match status" value="1"/>
</dbReference>
<keyword evidence="3" id="KW-0560">Oxidoreductase</keyword>
<evidence type="ECO:0000256" key="3">
    <source>
        <dbReference type="ARBA" id="ARBA00023002"/>
    </source>
</evidence>
<dbReference type="PANTHER" id="PTHR30011">
    <property type="entry name" value="ALKANESULFONATE MONOOXYGENASE-RELATED"/>
    <property type="match status" value="1"/>
</dbReference>
<dbReference type="AlphaFoldDB" id="A0A250DNS3"/>
<dbReference type="EMBL" id="CP023284">
    <property type="protein sequence ID" value="ATA56028.1"/>
    <property type="molecule type" value="Genomic_DNA"/>
</dbReference>
<keyword evidence="2" id="KW-0288">FMN</keyword>
<dbReference type="InterPro" id="IPR051260">
    <property type="entry name" value="Diverse_substr_monoxygenases"/>
</dbReference>
<sequence length="320" mass="34738">MAPFNTAYRQTLLAGRLTLGLMTPLARPPGAMADPAIELHLARLADTLGFAALWTRDVPVMLPQGEETAVLDEPFVWLTALAAATQRIALGTAAAVLPLRHPLHVAKAALSLNRLSNDRFILGLGSGDREAEFAIFQQDIALRGDVFRERWNLVRSALSPDAHERAALHEATGGHDLMAAPAARIGMLVVGSARQSLQWTAAHADGWATYHRDEARQQGRIGLWQTALRERAGGEAKPFVQSLQLDLLDDADAPAEPIELGLRAGRHALIDYLDRMEDAGVAHVLLNLARSSRRPAQDVVDELGREVLPRLQGHARTPPA</sequence>
<feature type="domain" description="Luciferase-like" evidence="5">
    <location>
        <begin position="30"/>
        <end position="248"/>
    </location>
</feature>
<evidence type="ECO:0000256" key="1">
    <source>
        <dbReference type="ARBA" id="ARBA00022630"/>
    </source>
</evidence>
<reference evidence="6 7" key="1">
    <citation type="submission" date="2017-09" db="EMBL/GenBank/DDBJ databases">
        <title>The diverse metabolic capabilities of V. boronicumulans make it an excellent choice for continued studies on novel biodegradation.</title>
        <authorList>
            <person name="Sun S."/>
        </authorList>
    </citation>
    <scope>NUCLEOTIDE SEQUENCE [LARGE SCALE GENOMIC DNA]</scope>
    <source>
        <strain evidence="6 7">J1</strain>
    </source>
</reference>
<name>A0A250DNS3_9BURK</name>
<dbReference type="Proteomes" id="UP000217154">
    <property type="component" value="Chromosome"/>
</dbReference>
<dbReference type="GO" id="GO:0004497">
    <property type="term" value="F:monooxygenase activity"/>
    <property type="evidence" value="ECO:0007669"/>
    <property type="project" value="UniProtKB-KW"/>
</dbReference>
<dbReference type="NCBIfam" id="TIGR03571">
    <property type="entry name" value="lucif_BA3436"/>
    <property type="match status" value="1"/>
</dbReference>